<dbReference type="PANTHER" id="PTHR11604">
    <property type="entry name" value="PROFILIN"/>
    <property type="match status" value="1"/>
</dbReference>
<sequence>MNVLLRRYILEAKKITVCSAYGPPSGASPCDSVSSIDKLKNRSSLVIGAHVKARSPLWSEVNNADKRGRDMEQFLVRNNLVVINNPSVVTYRRTGSTSPDITVLGSRLLSKLCDWNVLDYPSLSEHSYITFSLDFGEAEFQHGAIIGTDGTVWGKSKTFPATAAELKVFISKFEDLEALAESGIVMGGTKYFYLSSDHDVIRASKGAASLHAMKLKKLYIIALYNNQEFPTPKAANTVEKLGNYLAQYGH</sequence>
<evidence type="ECO:0000256" key="2">
    <source>
        <dbReference type="ARBA" id="ARBA00010058"/>
    </source>
</evidence>
<dbReference type="Pfam" id="PF00235">
    <property type="entry name" value="Profilin"/>
    <property type="match status" value="1"/>
</dbReference>
<dbReference type="InterPro" id="IPR048278">
    <property type="entry name" value="PFN"/>
</dbReference>
<evidence type="ECO:0000313" key="9">
    <source>
        <dbReference type="EMBL" id="KAK2701970.1"/>
    </source>
</evidence>
<comment type="subcellular location">
    <subcellularLocation>
        <location evidence="1">Cytoplasm</location>
        <location evidence="1">Cytoskeleton</location>
    </subcellularLocation>
</comment>
<dbReference type="InterPro" id="IPR005135">
    <property type="entry name" value="Endo/exonuclease/phosphatase"/>
</dbReference>
<organism evidence="9 10">
    <name type="scientific">Artemia franciscana</name>
    <name type="common">Brine shrimp</name>
    <name type="synonym">Artemia sanfranciscana</name>
    <dbReference type="NCBI Taxonomy" id="6661"/>
    <lineage>
        <taxon>Eukaryota</taxon>
        <taxon>Metazoa</taxon>
        <taxon>Ecdysozoa</taxon>
        <taxon>Arthropoda</taxon>
        <taxon>Crustacea</taxon>
        <taxon>Branchiopoda</taxon>
        <taxon>Anostraca</taxon>
        <taxon>Artemiidae</taxon>
        <taxon>Artemia</taxon>
    </lineage>
</organism>
<evidence type="ECO:0000256" key="5">
    <source>
        <dbReference type="ARBA" id="ARBA00023203"/>
    </source>
</evidence>
<keyword evidence="4" id="KW-0963">Cytoplasm</keyword>
<evidence type="ECO:0000256" key="3">
    <source>
        <dbReference type="ARBA" id="ARBA00011583"/>
    </source>
</evidence>
<dbReference type="GO" id="GO:0003824">
    <property type="term" value="F:catalytic activity"/>
    <property type="evidence" value="ECO:0007669"/>
    <property type="project" value="InterPro"/>
</dbReference>
<keyword evidence="5 7" id="KW-0009">Actin-binding</keyword>
<dbReference type="InterPro" id="IPR005455">
    <property type="entry name" value="PFN_euk"/>
</dbReference>
<evidence type="ECO:0000256" key="7">
    <source>
        <dbReference type="RuleBase" id="RU003909"/>
    </source>
</evidence>
<gene>
    <name evidence="9" type="ORF">QYM36_019401</name>
</gene>
<name>A0AA88KZF8_ARTSF</name>
<keyword evidence="10" id="KW-1185">Reference proteome</keyword>
<dbReference type="PRINTS" id="PR00392">
    <property type="entry name" value="PROFILIN"/>
</dbReference>
<protein>
    <recommendedName>
        <fullName evidence="7">Profilin</fullName>
    </recommendedName>
</protein>
<comment type="caution">
    <text evidence="9">The sequence shown here is derived from an EMBL/GenBank/DDBJ whole genome shotgun (WGS) entry which is preliminary data.</text>
</comment>
<comment type="similarity">
    <text evidence="2 7">Belongs to the profilin family.</text>
</comment>
<dbReference type="GO" id="GO:0003785">
    <property type="term" value="F:actin monomer binding"/>
    <property type="evidence" value="ECO:0007669"/>
    <property type="project" value="TreeGrafter"/>
</dbReference>
<reference evidence="9" key="1">
    <citation type="submission" date="2023-07" db="EMBL/GenBank/DDBJ databases">
        <title>Chromosome-level genome assembly of Artemia franciscana.</title>
        <authorList>
            <person name="Jo E."/>
        </authorList>
    </citation>
    <scope>NUCLEOTIDE SEQUENCE</scope>
    <source>
        <tissue evidence="9">Whole body</tissue>
    </source>
</reference>
<dbReference type="SMART" id="SM00392">
    <property type="entry name" value="PROF"/>
    <property type="match status" value="1"/>
</dbReference>
<evidence type="ECO:0000256" key="4">
    <source>
        <dbReference type="ARBA" id="ARBA00022490"/>
    </source>
</evidence>
<keyword evidence="6" id="KW-0206">Cytoskeleton</keyword>
<dbReference type="SUPFAM" id="SSF56219">
    <property type="entry name" value="DNase I-like"/>
    <property type="match status" value="1"/>
</dbReference>
<evidence type="ECO:0000256" key="6">
    <source>
        <dbReference type="ARBA" id="ARBA00023212"/>
    </source>
</evidence>
<dbReference type="EMBL" id="JAVRJZ010001050">
    <property type="protein sequence ID" value="KAK2701970.1"/>
    <property type="molecule type" value="Genomic_DNA"/>
</dbReference>
<dbReference type="Proteomes" id="UP001187531">
    <property type="component" value="Unassembled WGS sequence"/>
</dbReference>
<dbReference type="GO" id="GO:0005938">
    <property type="term" value="C:cell cortex"/>
    <property type="evidence" value="ECO:0007669"/>
    <property type="project" value="TreeGrafter"/>
</dbReference>
<dbReference type="Gene3D" id="3.30.450.30">
    <property type="entry name" value="Dynein light chain 2a, cytoplasmic"/>
    <property type="match status" value="1"/>
</dbReference>
<dbReference type="Pfam" id="PF14529">
    <property type="entry name" value="Exo_endo_phos_2"/>
    <property type="match status" value="1"/>
</dbReference>
<dbReference type="InterPro" id="IPR036691">
    <property type="entry name" value="Endo/exonu/phosph_ase_sf"/>
</dbReference>
<evidence type="ECO:0000259" key="8">
    <source>
        <dbReference type="Pfam" id="PF14529"/>
    </source>
</evidence>
<dbReference type="Gene3D" id="3.60.10.10">
    <property type="entry name" value="Endonuclease/exonuclease/phosphatase"/>
    <property type="match status" value="1"/>
</dbReference>
<evidence type="ECO:0000256" key="1">
    <source>
        <dbReference type="ARBA" id="ARBA00004245"/>
    </source>
</evidence>
<comment type="subunit">
    <text evidence="3">Occurs in many kinds of cells as a complex with monomeric actin in a 1:1 ratio.</text>
</comment>
<dbReference type="PANTHER" id="PTHR11604:SF0">
    <property type="entry name" value="PROFILIN"/>
    <property type="match status" value="1"/>
</dbReference>
<dbReference type="PRINTS" id="PR01640">
    <property type="entry name" value="PROFILINPLNT"/>
</dbReference>
<dbReference type="InterPro" id="IPR036140">
    <property type="entry name" value="PFN_sf"/>
</dbReference>
<feature type="domain" description="Endonuclease/exonuclease/phosphatase" evidence="8">
    <location>
        <begin position="15"/>
        <end position="129"/>
    </location>
</feature>
<proteinExistence type="inferred from homology"/>
<dbReference type="GO" id="GO:0005856">
    <property type="term" value="C:cytoskeleton"/>
    <property type="evidence" value="ECO:0007669"/>
    <property type="project" value="UniProtKB-SubCell"/>
</dbReference>
<dbReference type="SUPFAM" id="SSF55770">
    <property type="entry name" value="Profilin (actin-binding protein)"/>
    <property type="match status" value="1"/>
</dbReference>
<evidence type="ECO:0000313" key="10">
    <source>
        <dbReference type="Proteomes" id="UP001187531"/>
    </source>
</evidence>
<accession>A0AA88KZF8</accession>
<dbReference type="AlphaFoldDB" id="A0AA88KZF8"/>